<keyword evidence="3" id="KW-0808">Transferase</keyword>
<dbReference type="EMBL" id="JACICF010000002">
    <property type="protein sequence ID" value="MBB3764679.1"/>
    <property type="molecule type" value="Genomic_DNA"/>
</dbReference>
<evidence type="ECO:0000256" key="7">
    <source>
        <dbReference type="ARBA" id="ARBA00024033"/>
    </source>
</evidence>
<feature type="transmembrane region" description="Helical" evidence="8">
    <location>
        <begin position="142"/>
        <end position="170"/>
    </location>
</feature>
<keyword evidence="5 8" id="KW-1133">Transmembrane helix</keyword>
<dbReference type="AlphaFoldDB" id="A0A839YZZ2"/>
<evidence type="ECO:0000256" key="4">
    <source>
        <dbReference type="ARBA" id="ARBA00022692"/>
    </source>
</evidence>
<protein>
    <recommendedName>
        <fullName evidence="11">DUF2029 domain-containing protein</fullName>
    </recommendedName>
</protein>
<dbReference type="InterPro" id="IPR018584">
    <property type="entry name" value="GT87"/>
</dbReference>
<evidence type="ECO:0000256" key="3">
    <source>
        <dbReference type="ARBA" id="ARBA00022679"/>
    </source>
</evidence>
<reference evidence="9 10" key="1">
    <citation type="submission" date="2020-08" db="EMBL/GenBank/DDBJ databases">
        <title>Genomic Encyclopedia of Type Strains, Phase IV (KMG-IV): sequencing the most valuable type-strain genomes for metagenomic binning, comparative biology and taxonomic classification.</title>
        <authorList>
            <person name="Goeker M."/>
        </authorList>
    </citation>
    <scope>NUCLEOTIDE SEQUENCE [LARGE SCALE GENOMIC DNA]</scope>
    <source>
        <strain evidence="9 10">DSM 24194</strain>
    </source>
</reference>
<feature type="transmembrane region" description="Helical" evidence="8">
    <location>
        <begin position="211"/>
        <end position="232"/>
    </location>
</feature>
<keyword evidence="2" id="KW-1003">Cell membrane</keyword>
<feature type="transmembrane region" description="Helical" evidence="8">
    <location>
        <begin position="346"/>
        <end position="363"/>
    </location>
</feature>
<feature type="transmembrane region" description="Helical" evidence="8">
    <location>
        <begin position="369"/>
        <end position="387"/>
    </location>
</feature>
<comment type="caution">
    <text evidence="9">The sequence shown here is derived from an EMBL/GenBank/DDBJ whole genome shotgun (WGS) entry which is preliminary data.</text>
</comment>
<dbReference type="GO" id="GO:0016758">
    <property type="term" value="F:hexosyltransferase activity"/>
    <property type="evidence" value="ECO:0007669"/>
    <property type="project" value="InterPro"/>
</dbReference>
<gene>
    <name evidence="9" type="ORF">FHS50_001741</name>
</gene>
<name>A0A839YZZ2_9SPHN</name>
<feature type="transmembrane region" description="Helical" evidence="8">
    <location>
        <begin position="12"/>
        <end position="31"/>
    </location>
</feature>
<evidence type="ECO:0008006" key="11">
    <source>
        <dbReference type="Google" id="ProtNLM"/>
    </source>
</evidence>
<keyword evidence="4 8" id="KW-0812">Transmembrane</keyword>
<evidence type="ECO:0000313" key="9">
    <source>
        <dbReference type="EMBL" id="MBB3764679.1"/>
    </source>
</evidence>
<comment type="similarity">
    <text evidence="7">Belongs to the glycosyltransferase 87 family.</text>
</comment>
<keyword evidence="6 8" id="KW-0472">Membrane</keyword>
<feature type="transmembrane region" description="Helical" evidence="8">
    <location>
        <begin position="277"/>
        <end position="295"/>
    </location>
</feature>
<dbReference type="Pfam" id="PF09594">
    <property type="entry name" value="GT87"/>
    <property type="match status" value="1"/>
</dbReference>
<dbReference type="RefSeq" id="WP_183934060.1">
    <property type="nucleotide sequence ID" value="NZ_JACICF010000002.1"/>
</dbReference>
<proteinExistence type="inferred from homology"/>
<evidence type="ECO:0000313" key="10">
    <source>
        <dbReference type="Proteomes" id="UP000578569"/>
    </source>
</evidence>
<evidence type="ECO:0000256" key="2">
    <source>
        <dbReference type="ARBA" id="ARBA00022475"/>
    </source>
</evidence>
<dbReference type="GO" id="GO:0005886">
    <property type="term" value="C:plasma membrane"/>
    <property type="evidence" value="ECO:0007669"/>
    <property type="project" value="UniProtKB-SubCell"/>
</dbReference>
<evidence type="ECO:0000256" key="1">
    <source>
        <dbReference type="ARBA" id="ARBA00004651"/>
    </source>
</evidence>
<feature type="transmembrane region" description="Helical" evidence="8">
    <location>
        <begin position="182"/>
        <end position="204"/>
    </location>
</feature>
<evidence type="ECO:0000256" key="6">
    <source>
        <dbReference type="ARBA" id="ARBA00023136"/>
    </source>
</evidence>
<dbReference type="Proteomes" id="UP000578569">
    <property type="component" value="Unassembled WGS sequence"/>
</dbReference>
<feature type="transmembrane region" description="Helical" evidence="8">
    <location>
        <begin position="252"/>
        <end position="270"/>
    </location>
</feature>
<evidence type="ECO:0000256" key="8">
    <source>
        <dbReference type="SAM" id="Phobius"/>
    </source>
</evidence>
<keyword evidence="10" id="KW-1185">Reference proteome</keyword>
<comment type="subcellular location">
    <subcellularLocation>
        <location evidence="1">Cell membrane</location>
        <topology evidence="1">Multi-pass membrane protein</topology>
    </subcellularLocation>
</comment>
<feature type="transmembrane region" description="Helical" evidence="8">
    <location>
        <begin position="301"/>
        <end position="334"/>
    </location>
</feature>
<feature type="transmembrane region" description="Helical" evidence="8">
    <location>
        <begin position="108"/>
        <end position="130"/>
    </location>
</feature>
<accession>A0A839YZZ2</accession>
<evidence type="ECO:0000256" key="5">
    <source>
        <dbReference type="ARBA" id="ARBA00022989"/>
    </source>
</evidence>
<sequence length="399" mass="43744">MTQRSDGLTLWARIALVPGLILVAVLVAIDWQRAADLASPMINGQAIWGRDFANVWSAGRILFEGNLPILYDIPAYQAWQAEHLAAEMDQHNYSYPPTSLLYVWLPALLPYTAALIFWLVASAAAFFLAARPWLREAGLSSWIALLLPTSALCLWAGHYGLFFGALWLIAWREVDRRPALSGVATGLMIIKPHLALLMPLLFALRRQWRAFGFAALTVGLLVGASILLFGIGPWQTYLSATSGVQLSLVDNVGTYFALMMPSMVTTAFAYGEGPELAWGLQIASGLIVLALLIVRPPRDAAALGLLAAIATFLILPYGFNYDMTVVGLAALLLAHRSAIERDWARLVIAALVVSLPPAMLFIGRIDIRPAPILLFLLFLAAWSRPELLTARRDAVRRYA</sequence>
<organism evidence="9 10">
    <name type="scientific">Sphingomicrobium lutaoense</name>
    <dbReference type="NCBI Taxonomy" id="515949"/>
    <lineage>
        <taxon>Bacteria</taxon>
        <taxon>Pseudomonadati</taxon>
        <taxon>Pseudomonadota</taxon>
        <taxon>Alphaproteobacteria</taxon>
        <taxon>Sphingomonadales</taxon>
        <taxon>Sphingomonadaceae</taxon>
        <taxon>Sphingomicrobium</taxon>
    </lineage>
</organism>